<dbReference type="PROSITE" id="PS51257">
    <property type="entry name" value="PROKAR_LIPOPROTEIN"/>
    <property type="match status" value="1"/>
</dbReference>
<organism evidence="1 3">
    <name type="scientific">Treponema phagedenis</name>
    <dbReference type="NCBI Taxonomy" id="162"/>
    <lineage>
        <taxon>Bacteria</taxon>
        <taxon>Pseudomonadati</taxon>
        <taxon>Spirochaetota</taxon>
        <taxon>Spirochaetia</taxon>
        <taxon>Spirochaetales</taxon>
        <taxon>Treponemataceae</taxon>
        <taxon>Treponema</taxon>
    </lineage>
</organism>
<name>A0A0B7GT42_TREPH</name>
<evidence type="ECO:0000313" key="1">
    <source>
        <dbReference type="EMBL" id="CEM60692.1"/>
    </source>
</evidence>
<evidence type="ECO:0000313" key="3">
    <source>
        <dbReference type="Proteomes" id="UP000042527"/>
    </source>
</evidence>
<dbReference type="RefSeq" id="WP_004266433.1">
    <property type="nucleotide sequence ID" value="NZ_CDNC01000002.1"/>
</dbReference>
<accession>A0A0B7GT42</accession>
<sequence>MKKIYSILFIVLIILTGCATKKNSWHTDFPDTKKQAIDEKKDLLLYFSGSDWNDQCKSIKQWFFTKEFIDRFSKDYVLSVVDIPKNNDALSEKTLKENHILFTKYEVTEVPFLILQTFEGDVYFAKIIPPEVNTVDSFSAFIAQSLPERQKIIAARNTIRKAEGTEKALAIDDFLQIVYASSSPRYDSLRTQVIEADPNNQTGLRGKYLFQIANIKAEAFIRVNDLISAGDAYKEAAESEFLTAEQKQSLWYQAAYTYAVSEKIATGEIIDYLRKAIAVYPQGERVNQIKQVIKKLLNTKSN</sequence>
<dbReference type="Pfam" id="PF13899">
    <property type="entry name" value="Thioredoxin_7"/>
    <property type="match status" value="1"/>
</dbReference>
<reference evidence="3" key="1">
    <citation type="submission" date="2015-01" db="EMBL/GenBank/DDBJ databases">
        <authorList>
            <person name="Manzoor Shahid"/>
            <person name="Zubair Saima"/>
        </authorList>
    </citation>
    <scope>NUCLEOTIDE SEQUENCE [LARGE SCALE GENOMIC DNA]</scope>
    <source>
        <strain evidence="3">V1</strain>
    </source>
</reference>
<dbReference type="EMBL" id="CP042817">
    <property type="protein sequence ID" value="QEJ98964.1"/>
    <property type="molecule type" value="Genomic_DNA"/>
</dbReference>
<evidence type="ECO:0000313" key="2">
    <source>
        <dbReference type="EMBL" id="QEJ98964.1"/>
    </source>
</evidence>
<dbReference type="Proteomes" id="UP000323594">
    <property type="component" value="Chromosome"/>
</dbReference>
<dbReference type="GeneID" id="57754229"/>
<proteinExistence type="predicted"/>
<dbReference type="AlphaFoldDB" id="A0A0B7GT42"/>
<dbReference type="InterPro" id="IPR036249">
    <property type="entry name" value="Thioredoxin-like_sf"/>
</dbReference>
<keyword evidence="3" id="KW-1185">Reference proteome</keyword>
<dbReference type="OrthoDB" id="357217at2"/>
<dbReference type="EMBL" id="CDNC01000002">
    <property type="protein sequence ID" value="CEM60692.1"/>
    <property type="molecule type" value="Genomic_DNA"/>
</dbReference>
<evidence type="ECO:0000313" key="4">
    <source>
        <dbReference type="Proteomes" id="UP000323594"/>
    </source>
</evidence>
<dbReference type="SUPFAM" id="SSF52833">
    <property type="entry name" value="Thioredoxin-like"/>
    <property type="match status" value="1"/>
</dbReference>
<dbReference type="Proteomes" id="UP000042527">
    <property type="component" value="Unassembled WGS sequence"/>
</dbReference>
<reference evidence="2 4" key="3">
    <citation type="submission" date="2019-08" db="EMBL/GenBank/DDBJ databases">
        <authorList>
            <person name="Kuhnert P."/>
        </authorList>
    </citation>
    <scope>NUCLEOTIDE SEQUENCE [LARGE SCALE GENOMIC DNA]</scope>
    <source>
        <strain evidence="2 4">B36.5</strain>
    </source>
</reference>
<dbReference type="Gene3D" id="3.40.30.10">
    <property type="entry name" value="Glutaredoxin"/>
    <property type="match status" value="1"/>
</dbReference>
<reference evidence="1" key="2">
    <citation type="submission" date="2015-01" db="EMBL/GenBank/DDBJ databases">
        <authorList>
            <person name="Xiang T."/>
            <person name="Song Y."/>
            <person name="Huang L."/>
            <person name="Wang B."/>
            <person name="Wu P."/>
        </authorList>
    </citation>
    <scope>NUCLEOTIDE SEQUENCE [LARGE SCALE GENOMIC DNA]</scope>
    <source>
        <strain evidence="1">V1</strain>
    </source>
</reference>
<protein>
    <submittedName>
        <fullName evidence="2">Thioredoxin family protein</fullName>
    </submittedName>
</protein>
<gene>
    <name evidence="2" type="ORF">FUT82_13840</name>
    <name evidence="1" type="ORF">TPHV1_100012</name>
</gene>